<dbReference type="EMBL" id="JBHTIC010000002">
    <property type="protein sequence ID" value="MFD0760867.1"/>
    <property type="molecule type" value="Genomic_DNA"/>
</dbReference>
<dbReference type="RefSeq" id="WP_298263471.1">
    <property type="nucleotide sequence ID" value="NZ_JBHTIC010000002.1"/>
</dbReference>
<evidence type="ECO:0000313" key="1">
    <source>
        <dbReference type="EMBL" id="MFD0760867.1"/>
    </source>
</evidence>
<keyword evidence="2" id="KW-1185">Reference proteome</keyword>
<organism evidence="1 2">
    <name type="scientific">Lutibacter aestuarii</name>
    <dbReference type="NCBI Taxonomy" id="861111"/>
    <lineage>
        <taxon>Bacteria</taxon>
        <taxon>Pseudomonadati</taxon>
        <taxon>Bacteroidota</taxon>
        <taxon>Flavobacteriia</taxon>
        <taxon>Flavobacteriales</taxon>
        <taxon>Flavobacteriaceae</taxon>
        <taxon>Lutibacter</taxon>
    </lineage>
</organism>
<proteinExistence type="predicted"/>
<evidence type="ECO:0000313" key="2">
    <source>
        <dbReference type="Proteomes" id="UP001597032"/>
    </source>
</evidence>
<accession>A0ABW2Z412</accession>
<evidence type="ECO:0008006" key="3">
    <source>
        <dbReference type="Google" id="ProtNLM"/>
    </source>
</evidence>
<reference evidence="2" key="1">
    <citation type="journal article" date="2019" name="Int. J. Syst. Evol. Microbiol.">
        <title>The Global Catalogue of Microorganisms (GCM) 10K type strain sequencing project: providing services to taxonomists for standard genome sequencing and annotation.</title>
        <authorList>
            <consortium name="The Broad Institute Genomics Platform"/>
            <consortium name="The Broad Institute Genome Sequencing Center for Infectious Disease"/>
            <person name="Wu L."/>
            <person name="Ma J."/>
        </authorList>
    </citation>
    <scope>NUCLEOTIDE SEQUENCE [LARGE SCALE GENOMIC DNA]</scope>
    <source>
        <strain evidence="2">CCUG 60022</strain>
    </source>
</reference>
<dbReference type="Proteomes" id="UP001597032">
    <property type="component" value="Unassembled WGS sequence"/>
</dbReference>
<protein>
    <recommendedName>
        <fullName evidence="3">Four helix bundle protein</fullName>
    </recommendedName>
</protein>
<name>A0ABW2Z412_9FLAO</name>
<sequence>MSEQGLNQLVIYRKSLDIFNLSRRIAAYITNDKDIISMYRSGSKTDNYADNLVMNAFRLVPKVVETETQVNPTTKLKYAQSLHYFIDRLYQDCLNLESTKIQGVDFVRMLRKELIMLRKIHRRYVKSILKV</sequence>
<gene>
    <name evidence="1" type="ORF">ACFQZW_02100</name>
</gene>
<comment type="caution">
    <text evidence="1">The sequence shown here is derived from an EMBL/GenBank/DDBJ whole genome shotgun (WGS) entry which is preliminary data.</text>
</comment>